<evidence type="ECO:0000256" key="3">
    <source>
        <dbReference type="ARBA" id="ARBA00023054"/>
    </source>
</evidence>
<dbReference type="Gene3D" id="1.20.5.4090">
    <property type="match status" value="1"/>
</dbReference>
<dbReference type="GO" id="GO:0016055">
    <property type="term" value="P:Wnt signaling pathway"/>
    <property type="evidence" value="ECO:0007669"/>
    <property type="project" value="UniProtKB-KW"/>
</dbReference>
<proteinExistence type="inferred from homology"/>
<keyword evidence="2" id="KW-0879">Wnt signaling pathway</keyword>
<dbReference type="EMBL" id="FR904367">
    <property type="protein sequence ID" value="CDQ61064.1"/>
    <property type="molecule type" value="Genomic_DNA"/>
</dbReference>
<dbReference type="AlphaFoldDB" id="A0A060W735"/>
<protein>
    <recommendedName>
        <fullName evidence="4">Leucine-rich repeat flightless-interacting protein 2</fullName>
    </recommendedName>
</protein>
<dbReference type="GO" id="GO:0006355">
    <property type="term" value="P:regulation of DNA-templated transcription"/>
    <property type="evidence" value="ECO:0007669"/>
    <property type="project" value="InterPro"/>
</dbReference>
<evidence type="ECO:0000313" key="7">
    <source>
        <dbReference type="Proteomes" id="UP000193380"/>
    </source>
</evidence>
<gene>
    <name evidence="6" type="ORF">GSONMT00064431001</name>
</gene>
<dbReference type="PANTHER" id="PTHR19212">
    <property type="entry name" value="LEUCINE RICH REPEAT IN FLII INTERACTING PROTEIN"/>
    <property type="match status" value="1"/>
</dbReference>
<organism evidence="6 7">
    <name type="scientific">Oncorhynchus mykiss</name>
    <name type="common">Rainbow trout</name>
    <name type="synonym">Salmo gairdneri</name>
    <dbReference type="NCBI Taxonomy" id="8022"/>
    <lineage>
        <taxon>Eukaryota</taxon>
        <taxon>Metazoa</taxon>
        <taxon>Chordata</taxon>
        <taxon>Craniata</taxon>
        <taxon>Vertebrata</taxon>
        <taxon>Euteleostomi</taxon>
        <taxon>Actinopterygii</taxon>
        <taxon>Neopterygii</taxon>
        <taxon>Teleostei</taxon>
        <taxon>Protacanthopterygii</taxon>
        <taxon>Salmoniformes</taxon>
        <taxon>Salmonidae</taxon>
        <taxon>Salmoninae</taxon>
        <taxon>Oncorhynchus</taxon>
    </lineage>
</organism>
<reference evidence="6" key="1">
    <citation type="journal article" date="2014" name="Nat. Commun.">
        <title>The rainbow trout genome provides novel insights into evolution after whole-genome duplication in vertebrates.</title>
        <authorList>
            <person name="Berthelot C."/>
            <person name="Brunet F."/>
            <person name="Chalopin D."/>
            <person name="Juanchich A."/>
            <person name="Bernard M."/>
            <person name="Noel B."/>
            <person name="Bento P."/>
            <person name="Da Silva C."/>
            <person name="Labadie K."/>
            <person name="Alberti A."/>
            <person name="Aury J.M."/>
            <person name="Louis A."/>
            <person name="Dehais P."/>
            <person name="Bardou P."/>
            <person name="Montfort J."/>
            <person name="Klopp C."/>
            <person name="Cabau C."/>
            <person name="Gaspin C."/>
            <person name="Thorgaard G.H."/>
            <person name="Boussaha M."/>
            <person name="Quillet E."/>
            <person name="Guyomard R."/>
            <person name="Galiana D."/>
            <person name="Bobe J."/>
            <person name="Volff J.N."/>
            <person name="Genet C."/>
            <person name="Wincker P."/>
            <person name="Jaillon O."/>
            <person name="Roest Crollius H."/>
            <person name="Guiguen Y."/>
        </authorList>
    </citation>
    <scope>NUCLEOTIDE SEQUENCE [LARGE SCALE GENOMIC DNA]</scope>
</reference>
<evidence type="ECO:0000256" key="1">
    <source>
        <dbReference type="ARBA" id="ARBA00008275"/>
    </source>
</evidence>
<reference evidence="6" key="2">
    <citation type="submission" date="2014-03" db="EMBL/GenBank/DDBJ databases">
        <authorList>
            <person name="Genoscope - CEA"/>
        </authorList>
    </citation>
    <scope>NUCLEOTIDE SEQUENCE</scope>
</reference>
<dbReference type="PaxDb" id="8022-A0A060W735"/>
<evidence type="ECO:0000256" key="5">
    <source>
        <dbReference type="SAM" id="MobiDB-lite"/>
    </source>
</evidence>
<comment type="similarity">
    <text evidence="1">Belongs to the LRRFIP family.</text>
</comment>
<sequence length="205" mass="23432">MEEQMAEMRRETEDKSKELERQKHTCTVLQHNQADLKEGIRQRDEHIKENQLIQTKLETLTRECQIDIFIWPLALPYITVLSCGVLCEHVVVVNICHFAFPTQPYHSGVPFAGLYRHMCMYKGHCSVHAYTVRISLSNCSYTSLLSFLLSSLPPVCGHQALERQKGLFDCIRNERDELADIKAKAKTGEVGLTTRGLGIVYIPIE</sequence>
<feature type="region of interest" description="Disordered" evidence="5">
    <location>
        <begin position="1"/>
        <end position="21"/>
    </location>
</feature>
<accession>A0A060W735</accession>
<dbReference type="Pfam" id="PF09738">
    <property type="entry name" value="LRRFIP"/>
    <property type="match status" value="1"/>
</dbReference>
<evidence type="ECO:0000256" key="4">
    <source>
        <dbReference type="ARBA" id="ARBA00040512"/>
    </source>
</evidence>
<dbReference type="InterPro" id="IPR019139">
    <property type="entry name" value="LRRFIP1/2"/>
</dbReference>
<name>A0A060W735_ONCMY</name>
<dbReference type="PANTHER" id="PTHR19212:SF6">
    <property type="entry name" value="LEUCINE-RICH REPEAT FLIGHTLESS-INTERACTING PROTEIN 2"/>
    <property type="match status" value="1"/>
</dbReference>
<evidence type="ECO:0000313" key="6">
    <source>
        <dbReference type="EMBL" id="CDQ61064.1"/>
    </source>
</evidence>
<dbReference type="Proteomes" id="UP000193380">
    <property type="component" value="Unassembled WGS sequence"/>
</dbReference>
<keyword evidence="3" id="KW-0175">Coiled coil</keyword>
<dbReference type="STRING" id="8022.A0A060W735"/>
<evidence type="ECO:0000256" key="2">
    <source>
        <dbReference type="ARBA" id="ARBA00022687"/>
    </source>
</evidence>